<dbReference type="Pfam" id="PF01370">
    <property type="entry name" value="Epimerase"/>
    <property type="match status" value="1"/>
</dbReference>
<dbReference type="RefSeq" id="WP_359203222.1">
    <property type="nucleotide sequence ID" value="NZ_JBEZAM010000001.1"/>
</dbReference>
<dbReference type="InterPro" id="IPR036291">
    <property type="entry name" value="NAD(P)-bd_dom_sf"/>
</dbReference>
<dbReference type="CDD" id="cd08946">
    <property type="entry name" value="SDR_e"/>
    <property type="match status" value="1"/>
</dbReference>
<evidence type="ECO:0000256" key="1">
    <source>
        <dbReference type="ARBA" id="ARBA00007637"/>
    </source>
</evidence>
<dbReference type="InterPro" id="IPR001509">
    <property type="entry name" value="Epimerase_deHydtase"/>
</dbReference>
<gene>
    <name evidence="3" type="ORF">AB0A76_01620</name>
</gene>
<evidence type="ECO:0000259" key="2">
    <source>
        <dbReference type="Pfam" id="PF01370"/>
    </source>
</evidence>
<comment type="similarity">
    <text evidence="1">Belongs to the NAD(P)-dependent epimerase/dehydratase family.</text>
</comment>
<accession>A0ABV3CPP5</accession>
<evidence type="ECO:0000313" key="3">
    <source>
        <dbReference type="EMBL" id="MEU7291896.1"/>
    </source>
</evidence>
<sequence length="249" mass="26711">MHILGNGFLARSLQPLADRHPDTVVLAAGVSWASCVSEEEFARERAMLADTARRCADTGRRLLFFSTSSAGLYGPLDRPAREDGPAVPSTAYGAHKLAQEELLRASGADHLILRLSHLVGPGQPEHQLLPTLVRHLREGAVQVHRGATRDLIAVEDVIRVIDRLLGLGLRSGTVNVASGTAVPVMEIVDHLRLRLNGSARVDQVDAGPIHPHTVSVAKLHRLLPGADTPGADPDYFRGVLDAYTATVPV</sequence>
<feature type="domain" description="NAD-dependent epimerase/dehydratase" evidence="2">
    <location>
        <begin position="16"/>
        <end position="177"/>
    </location>
</feature>
<evidence type="ECO:0000313" key="4">
    <source>
        <dbReference type="Proteomes" id="UP001551210"/>
    </source>
</evidence>
<reference evidence="3 4" key="1">
    <citation type="submission" date="2024-06" db="EMBL/GenBank/DDBJ databases">
        <title>The Natural Products Discovery Center: Release of the First 8490 Sequenced Strains for Exploring Actinobacteria Biosynthetic Diversity.</title>
        <authorList>
            <person name="Kalkreuter E."/>
            <person name="Kautsar S.A."/>
            <person name="Yang D."/>
            <person name="Bader C.D."/>
            <person name="Teijaro C.N."/>
            <person name="Fluegel L."/>
            <person name="Davis C.M."/>
            <person name="Simpson J.R."/>
            <person name="Lauterbach L."/>
            <person name="Steele A.D."/>
            <person name="Gui C."/>
            <person name="Meng S."/>
            <person name="Li G."/>
            <person name="Viehrig K."/>
            <person name="Ye F."/>
            <person name="Su P."/>
            <person name="Kiefer A.F."/>
            <person name="Nichols A."/>
            <person name="Cepeda A.J."/>
            <person name="Yan W."/>
            <person name="Fan B."/>
            <person name="Jiang Y."/>
            <person name="Adhikari A."/>
            <person name="Zheng C.-J."/>
            <person name="Schuster L."/>
            <person name="Cowan T.M."/>
            <person name="Smanski M.J."/>
            <person name="Chevrette M.G."/>
            <person name="De Carvalho L.P.S."/>
            <person name="Shen B."/>
        </authorList>
    </citation>
    <scope>NUCLEOTIDE SEQUENCE [LARGE SCALE GENOMIC DNA]</scope>
    <source>
        <strain evidence="3 4">NPDC045705</strain>
    </source>
</reference>
<dbReference type="Gene3D" id="3.40.50.720">
    <property type="entry name" value="NAD(P)-binding Rossmann-like Domain"/>
    <property type="match status" value="1"/>
</dbReference>
<proteinExistence type="inferred from homology"/>
<organism evidence="3 4">
    <name type="scientific">Streptomyces exfoliatus</name>
    <name type="common">Streptomyces hydrogenans</name>
    <dbReference type="NCBI Taxonomy" id="1905"/>
    <lineage>
        <taxon>Bacteria</taxon>
        <taxon>Bacillati</taxon>
        <taxon>Actinomycetota</taxon>
        <taxon>Actinomycetes</taxon>
        <taxon>Kitasatosporales</taxon>
        <taxon>Streptomycetaceae</taxon>
        <taxon>Streptomyces</taxon>
    </lineage>
</organism>
<dbReference type="PANTHER" id="PTHR43000">
    <property type="entry name" value="DTDP-D-GLUCOSE 4,6-DEHYDRATASE-RELATED"/>
    <property type="match status" value="1"/>
</dbReference>
<dbReference type="Proteomes" id="UP001551210">
    <property type="component" value="Unassembled WGS sequence"/>
</dbReference>
<dbReference type="SUPFAM" id="SSF51735">
    <property type="entry name" value="NAD(P)-binding Rossmann-fold domains"/>
    <property type="match status" value="1"/>
</dbReference>
<name>A0ABV3CPP5_STREX</name>
<protein>
    <submittedName>
        <fullName evidence="3">NAD-dependent epimerase/dehydratase family protein</fullName>
    </submittedName>
</protein>
<keyword evidence="4" id="KW-1185">Reference proteome</keyword>
<dbReference type="EMBL" id="JBEZAM010000001">
    <property type="protein sequence ID" value="MEU7291896.1"/>
    <property type="molecule type" value="Genomic_DNA"/>
</dbReference>
<comment type="caution">
    <text evidence="3">The sequence shown here is derived from an EMBL/GenBank/DDBJ whole genome shotgun (WGS) entry which is preliminary data.</text>
</comment>